<dbReference type="GO" id="GO:0046306">
    <property type="term" value="P:alkanesulfonate catabolic process"/>
    <property type="evidence" value="ECO:0007669"/>
    <property type="project" value="TreeGrafter"/>
</dbReference>
<dbReference type="Pfam" id="PF00296">
    <property type="entry name" value="Bac_luciferase"/>
    <property type="match status" value="1"/>
</dbReference>
<dbReference type="PANTHER" id="PTHR42847">
    <property type="entry name" value="ALKANESULFONATE MONOOXYGENASE"/>
    <property type="match status" value="1"/>
</dbReference>
<dbReference type="AlphaFoldDB" id="A0A455SI31"/>
<name>A0A455SI31_9CHLR</name>
<evidence type="ECO:0000256" key="4">
    <source>
        <dbReference type="ARBA" id="ARBA00023033"/>
    </source>
</evidence>
<keyword evidence="3" id="KW-0560">Oxidoreductase</keyword>
<keyword evidence="1" id="KW-0285">Flavoprotein</keyword>
<reference evidence="6" key="1">
    <citation type="submission" date="2018-12" db="EMBL/GenBank/DDBJ databases">
        <title>Novel natural products biosynthetic potential of the class Ktedonobacteria.</title>
        <authorList>
            <person name="Zheng Y."/>
            <person name="Saitou A."/>
            <person name="Wang C.M."/>
            <person name="Toyoda A."/>
            <person name="Minakuchi Y."/>
            <person name="Sekiguchi Y."/>
            <person name="Ueda K."/>
            <person name="Takano H."/>
            <person name="Sakai Y."/>
            <person name="Yokota A."/>
            <person name="Yabe S."/>
        </authorList>
    </citation>
    <scope>NUCLEOTIDE SEQUENCE</scope>
    <source>
        <strain evidence="6">COM3</strain>
    </source>
</reference>
<dbReference type="SUPFAM" id="SSF51679">
    <property type="entry name" value="Bacterial luciferase-like"/>
    <property type="match status" value="1"/>
</dbReference>
<proteinExistence type="predicted"/>
<dbReference type="InterPro" id="IPR050172">
    <property type="entry name" value="SsuD_RutA_monooxygenase"/>
</dbReference>
<evidence type="ECO:0000259" key="5">
    <source>
        <dbReference type="Pfam" id="PF00296"/>
    </source>
</evidence>
<dbReference type="Gene3D" id="3.20.20.30">
    <property type="entry name" value="Luciferase-like domain"/>
    <property type="match status" value="1"/>
</dbReference>
<organism evidence="6">
    <name type="scientific">Thermosporothrix sp. COM3</name>
    <dbReference type="NCBI Taxonomy" id="2490863"/>
    <lineage>
        <taxon>Bacteria</taxon>
        <taxon>Bacillati</taxon>
        <taxon>Chloroflexota</taxon>
        <taxon>Ktedonobacteria</taxon>
        <taxon>Ktedonobacterales</taxon>
        <taxon>Thermosporotrichaceae</taxon>
        <taxon>Thermosporothrix</taxon>
    </lineage>
</organism>
<feature type="domain" description="Luciferase-like" evidence="5">
    <location>
        <begin position="21"/>
        <end position="257"/>
    </location>
</feature>
<keyword evidence="2" id="KW-0288">FMN</keyword>
<keyword evidence="4" id="KW-0503">Monooxygenase</keyword>
<evidence type="ECO:0000256" key="1">
    <source>
        <dbReference type="ARBA" id="ARBA00022630"/>
    </source>
</evidence>
<protein>
    <submittedName>
        <fullName evidence="6">LLM class F420-dependent oxidoreductase</fullName>
    </submittedName>
</protein>
<evidence type="ECO:0000256" key="2">
    <source>
        <dbReference type="ARBA" id="ARBA00022643"/>
    </source>
</evidence>
<dbReference type="InterPro" id="IPR019952">
    <property type="entry name" value="F420_OxRdatse_Rv1855c_pred"/>
</dbReference>
<dbReference type="InterPro" id="IPR036661">
    <property type="entry name" value="Luciferase-like_sf"/>
</dbReference>
<sequence>MSIQLGVVLPLLWKPDLPVEACEHIVRVAQEVDRSGFASLWLEDHLISPVQPEQALFECWMTTAALARETERIRIGQLVTCNSFRHPALLAKMASTVDVLSHGRLTVGLGAGWFEREYRAYGYEYPDTSERVRQLREAAQVLLALWTQEEATFEGKYYRLRGAINQPGGVQQPHIPLLIGGKGEHATLKIVAQYADACNFTHLSYPSPEELQRKLALLRTYCEALGRDYRTIKKTLFMQGVVAETDQEAEALVRQESGKFTPEEMRVRGLLGSPETIRSRLTELEQAGVEEVMVVLRGVTTLEPLRLLATCLP</sequence>
<evidence type="ECO:0000256" key="3">
    <source>
        <dbReference type="ARBA" id="ARBA00023002"/>
    </source>
</evidence>
<evidence type="ECO:0000313" key="6">
    <source>
        <dbReference type="EMBL" id="BBH87220.1"/>
    </source>
</evidence>
<dbReference type="InterPro" id="IPR011251">
    <property type="entry name" value="Luciferase-like_dom"/>
</dbReference>
<dbReference type="PANTHER" id="PTHR42847:SF8">
    <property type="entry name" value="CONSERVED PROTEIN"/>
    <property type="match status" value="1"/>
</dbReference>
<dbReference type="EMBL" id="AP019376">
    <property type="protein sequence ID" value="BBH87220.1"/>
    <property type="molecule type" value="Genomic_DNA"/>
</dbReference>
<accession>A0A455SI31</accession>
<gene>
    <name evidence="6" type="ORF">KTC_19710</name>
</gene>
<dbReference type="NCBIfam" id="TIGR03560">
    <property type="entry name" value="F420_Rv1855c"/>
    <property type="match status" value="1"/>
</dbReference>
<dbReference type="GO" id="GO:0008726">
    <property type="term" value="F:alkanesulfonate monooxygenase activity"/>
    <property type="evidence" value="ECO:0007669"/>
    <property type="project" value="TreeGrafter"/>
</dbReference>